<dbReference type="Gene3D" id="1.20.1560.10">
    <property type="entry name" value="ABC transporter type 1, transmembrane domain"/>
    <property type="match status" value="1"/>
</dbReference>
<dbReference type="PANTHER" id="PTHR24221">
    <property type="entry name" value="ATP-BINDING CASSETTE SUB-FAMILY B"/>
    <property type="match status" value="1"/>
</dbReference>
<feature type="transmembrane region" description="Helical" evidence="9">
    <location>
        <begin position="81"/>
        <end position="103"/>
    </location>
</feature>
<dbReference type="InterPro" id="IPR003593">
    <property type="entry name" value="AAA+_ATPase"/>
</dbReference>
<evidence type="ECO:0000256" key="7">
    <source>
        <dbReference type="ARBA" id="ARBA00023136"/>
    </source>
</evidence>
<feature type="compositionally biased region" description="Pro residues" evidence="8">
    <location>
        <begin position="1"/>
        <end position="12"/>
    </location>
</feature>
<dbReference type="PANTHER" id="PTHR24221:SF402">
    <property type="entry name" value="IRON-SULFUR CLUSTERS TRANSPORTER ABCB7, MITOCHONDRIAL"/>
    <property type="match status" value="1"/>
</dbReference>
<feature type="domain" description="ABC transmembrane type-1" evidence="11">
    <location>
        <begin position="49"/>
        <end position="340"/>
    </location>
</feature>
<feature type="transmembrane region" description="Helical" evidence="9">
    <location>
        <begin position="167"/>
        <end position="190"/>
    </location>
</feature>
<evidence type="ECO:0000256" key="9">
    <source>
        <dbReference type="SAM" id="Phobius"/>
    </source>
</evidence>
<dbReference type="InterPro" id="IPR017871">
    <property type="entry name" value="ABC_transporter-like_CS"/>
</dbReference>
<dbReference type="PROSITE" id="PS50893">
    <property type="entry name" value="ABC_TRANSPORTER_2"/>
    <property type="match status" value="1"/>
</dbReference>
<dbReference type="InterPro" id="IPR011527">
    <property type="entry name" value="ABC1_TM_dom"/>
</dbReference>
<keyword evidence="2" id="KW-0813">Transport</keyword>
<evidence type="ECO:0000256" key="8">
    <source>
        <dbReference type="SAM" id="MobiDB-lite"/>
    </source>
</evidence>
<dbReference type="InterPro" id="IPR036640">
    <property type="entry name" value="ABC1_TM_sf"/>
</dbReference>
<dbReference type="Pfam" id="PF00664">
    <property type="entry name" value="ABC_membrane"/>
    <property type="match status" value="1"/>
</dbReference>
<dbReference type="GO" id="GO:0016887">
    <property type="term" value="F:ATP hydrolysis activity"/>
    <property type="evidence" value="ECO:0007669"/>
    <property type="project" value="InterPro"/>
</dbReference>
<dbReference type="GO" id="GO:0006879">
    <property type="term" value="P:intracellular iron ion homeostasis"/>
    <property type="evidence" value="ECO:0007669"/>
    <property type="project" value="TreeGrafter"/>
</dbReference>
<organism evidence="12 13">
    <name type="scientific">Azospirillum humicireducens</name>
    <dbReference type="NCBI Taxonomy" id="1226968"/>
    <lineage>
        <taxon>Bacteria</taxon>
        <taxon>Pseudomonadati</taxon>
        <taxon>Pseudomonadota</taxon>
        <taxon>Alphaproteobacteria</taxon>
        <taxon>Rhodospirillales</taxon>
        <taxon>Azospirillaceae</taxon>
        <taxon>Azospirillum</taxon>
    </lineage>
</organism>
<evidence type="ECO:0000256" key="4">
    <source>
        <dbReference type="ARBA" id="ARBA00022741"/>
    </source>
</evidence>
<dbReference type="InterPro" id="IPR003439">
    <property type="entry name" value="ABC_transporter-like_ATP-bd"/>
</dbReference>
<dbReference type="KEGG" id="ahu:A6A40_10835"/>
<evidence type="ECO:0000256" key="2">
    <source>
        <dbReference type="ARBA" id="ARBA00022448"/>
    </source>
</evidence>
<name>A0A160JH92_9PROT</name>
<keyword evidence="3 9" id="KW-0812">Transmembrane</keyword>
<keyword evidence="5 12" id="KW-0067">ATP-binding</keyword>
<dbReference type="Proteomes" id="UP000077405">
    <property type="component" value="Chromosome"/>
</dbReference>
<keyword evidence="6 9" id="KW-1133">Transmembrane helix</keyword>
<comment type="subcellular location">
    <subcellularLocation>
        <location evidence="1">Cell membrane</location>
        <topology evidence="1">Multi-pass membrane protein</topology>
    </subcellularLocation>
</comment>
<dbReference type="SMART" id="SM00382">
    <property type="entry name" value="AAA"/>
    <property type="match status" value="1"/>
</dbReference>
<evidence type="ECO:0000256" key="6">
    <source>
        <dbReference type="ARBA" id="ARBA00022989"/>
    </source>
</evidence>
<feature type="compositionally biased region" description="Low complexity" evidence="8">
    <location>
        <begin position="13"/>
        <end position="22"/>
    </location>
</feature>
<evidence type="ECO:0000256" key="5">
    <source>
        <dbReference type="ARBA" id="ARBA00022840"/>
    </source>
</evidence>
<dbReference type="CDD" id="cd03253">
    <property type="entry name" value="ABCC_ATM1_transporter"/>
    <property type="match status" value="1"/>
</dbReference>
<dbReference type="GO" id="GO:0140359">
    <property type="term" value="F:ABC-type transporter activity"/>
    <property type="evidence" value="ECO:0007669"/>
    <property type="project" value="InterPro"/>
</dbReference>
<dbReference type="PROSITE" id="PS50929">
    <property type="entry name" value="ABC_TM1F"/>
    <property type="match status" value="1"/>
</dbReference>
<dbReference type="SUPFAM" id="SSF90123">
    <property type="entry name" value="ABC transporter transmembrane region"/>
    <property type="match status" value="1"/>
</dbReference>
<gene>
    <name evidence="12" type="ORF">A6A40_10835</name>
</gene>
<evidence type="ECO:0000313" key="12">
    <source>
        <dbReference type="EMBL" id="ANC92360.1"/>
    </source>
</evidence>
<evidence type="ECO:0000256" key="3">
    <source>
        <dbReference type="ARBA" id="ARBA00022692"/>
    </source>
</evidence>
<protein>
    <submittedName>
        <fullName evidence="12">ABC transporter ATP-binding protein/permease</fullName>
    </submittedName>
</protein>
<feature type="domain" description="ABC transporter" evidence="10">
    <location>
        <begin position="374"/>
        <end position="608"/>
    </location>
</feature>
<reference evidence="12 13" key="1">
    <citation type="journal article" date="2013" name="Int. J. Syst. Evol. Microbiol.">
        <title>Azospirillum humicireducens sp. nov., a nitrogen-fixing bacterium isolated from a microbial fuel cell.</title>
        <authorList>
            <person name="Zhou S."/>
            <person name="Han L."/>
            <person name="Wang Y."/>
            <person name="Yang G."/>
            <person name="Zhuang L."/>
            <person name="Hu P."/>
        </authorList>
    </citation>
    <scope>NUCLEOTIDE SEQUENCE [LARGE SCALE GENOMIC DNA]</scope>
    <source>
        <strain evidence="12 13">SgZ-5</strain>
    </source>
</reference>
<feature type="transmembrane region" description="Helical" evidence="9">
    <location>
        <begin position="196"/>
        <end position="216"/>
    </location>
</feature>
<dbReference type="InterPro" id="IPR027417">
    <property type="entry name" value="P-loop_NTPase"/>
</dbReference>
<dbReference type="OrthoDB" id="5288404at2"/>
<evidence type="ECO:0000256" key="1">
    <source>
        <dbReference type="ARBA" id="ARBA00004651"/>
    </source>
</evidence>
<feature type="transmembrane region" description="Helical" evidence="9">
    <location>
        <begin position="48"/>
        <end position="69"/>
    </location>
</feature>
<dbReference type="CDD" id="cd18582">
    <property type="entry name" value="ABC_6TM_ATM1_ABCB7"/>
    <property type="match status" value="1"/>
</dbReference>
<dbReference type="Gene3D" id="3.40.50.300">
    <property type="entry name" value="P-loop containing nucleotide triphosphate hydrolases"/>
    <property type="match status" value="1"/>
</dbReference>
<feature type="region of interest" description="Disordered" evidence="8">
    <location>
        <begin position="1"/>
        <end position="22"/>
    </location>
</feature>
<dbReference type="RefSeq" id="WP_063635420.1">
    <property type="nucleotide sequence ID" value="NZ_CP015285.1"/>
</dbReference>
<dbReference type="SUPFAM" id="SSF52540">
    <property type="entry name" value="P-loop containing nucleoside triphosphate hydrolases"/>
    <property type="match status" value="1"/>
</dbReference>
<evidence type="ECO:0000259" key="11">
    <source>
        <dbReference type="PROSITE" id="PS50929"/>
    </source>
</evidence>
<dbReference type="STRING" id="1226968.A6A40_10835"/>
<dbReference type="AlphaFoldDB" id="A0A160JH92"/>
<evidence type="ECO:0000313" key="13">
    <source>
        <dbReference type="Proteomes" id="UP000077405"/>
    </source>
</evidence>
<keyword evidence="7 9" id="KW-0472">Membrane</keyword>
<dbReference type="FunFam" id="3.40.50.300:FF:000186">
    <property type="entry name" value="ATP-binding cassette sub-family B member 7, mitochondrial"/>
    <property type="match status" value="1"/>
</dbReference>
<dbReference type="PROSITE" id="PS00211">
    <property type="entry name" value="ABC_TRANSPORTER_1"/>
    <property type="match status" value="1"/>
</dbReference>
<dbReference type="GO" id="GO:0005886">
    <property type="term" value="C:plasma membrane"/>
    <property type="evidence" value="ECO:0007669"/>
    <property type="project" value="UniProtKB-SubCell"/>
</dbReference>
<dbReference type="GO" id="GO:0005524">
    <property type="term" value="F:ATP binding"/>
    <property type="evidence" value="ECO:0007669"/>
    <property type="project" value="UniProtKB-KW"/>
</dbReference>
<dbReference type="Pfam" id="PF00005">
    <property type="entry name" value="ABC_tran"/>
    <property type="match status" value="1"/>
</dbReference>
<keyword evidence="13" id="KW-1185">Reference proteome</keyword>
<evidence type="ECO:0000259" key="10">
    <source>
        <dbReference type="PROSITE" id="PS50893"/>
    </source>
</evidence>
<dbReference type="InterPro" id="IPR039421">
    <property type="entry name" value="Type_1_exporter"/>
</dbReference>
<dbReference type="EMBL" id="CP015285">
    <property type="protein sequence ID" value="ANC92360.1"/>
    <property type="molecule type" value="Genomic_DNA"/>
</dbReference>
<sequence length="630" mass="68692">MRRSLPPSPPASPDSSAFSRPSGDLRAAIRSLAPYIWPQESLETRARVVLAMLLLVGAKVANVYVPIFYKHAVDALTPAGGAGAGADAIVAIPLGLIVAYGLARVTSLVFAELRDAVFATVAQRTIRKVALSVFRHLHALSLRFHLERQTGGLTRSLERGTRAIESLLRYTLFSIVPTLVEIALVCAILWKLFSVWFALATFVTVMGYILYTFFVSEWRIKFRRLMNDTDSKANTKAIDSLLNYETVKYFGNEEHEARRYDAALQSYEKAAVHSQQSLSLLNVGQSAIISLGLAVVMGMAAKGIVDGTMSLGDFVLVNTYLLQLYQPLNFFGVVYREIKQSLIDIESMVTLLAVDREVADSPHAKPLEIDGAELRFEAVEFGYDPRRAILKDVSFTVPAGKTVAIVGPSGAGKSTISRLLFRFYDVNGGRVLIDGQDLRDVTQASLRASIGIVPQDTVLFNDTVFYNIAYGRPGASPAEVERAARLAHIHDFIMALPDGYQTTVGERGLKLSGGEKQRVAIARTILKDPAILLFDEATSALDTHTEREIQANLREVSRGRTTLVIAHRLSTVIDADEILVLEAGRVIERGRHADLLAARGAYAALWARQQDSSQGSTGGAAPLPGLLAPT</sequence>
<accession>A0A160JH92</accession>
<keyword evidence="4" id="KW-0547">Nucleotide-binding</keyword>
<proteinExistence type="predicted"/>